<evidence type="ECO:0000313" key="10">
    <source>
        <dbReference type="Proteomes" id="UP000199035"/>
    </source>
</evidence>
<dbReference type="InterPro" id="IPR029063">
    <property type="entry name" value="SAM-dependent_MTases_sf"/>
</dbReference>
<protein>
    <recommendedName>
        <fullName evidence="1">DNA (cytosine-5-)-methyltransferase</fullName>
        <ecNumber evidence="1">2.1.1.37</ecNumber>
    </recommendedName>
</protein>
<keyword evidence="3 7" id="KW-0808">Transferase</keyword>
<evidence type="ECO:0000313" key="9">
    <source>
        <dbReference type="EMBL" id="SDY18344.1"/>
    </source>
</evidence>
<name>A0A1H3HUB7_9GAMM</name>
<dbReference type="PRINTS" id="PR00105">
    <property type="entry name" value="C5METTRFRASE"/>
</dbReference>
<keyword evidence="4 7" id="KW-0949">S-adenosyl-L-methionine</keyword>
<dbReference type="PANTHER" id="PTHR10629">
    <property type="entry name" value="CYTOSINE-SPECIFIC METHYLTRANSFERASE"/>
    <property type="match status" value="1"/>
</dbReference>
<comment type="catalytic activity">
    <reaction evidence="6">
        <text>a 2'-deoxycytidine in DNA + S-adenosyl-L-methionine = a 5-methyl-2'-deoxycytidine in DNA + S-adenosyl-L-homocysteine + H(+)</text>
        <dbReference type="Rhea" id="RHEA:13681"/>
        <dbReference type="Rhea" id="RHEA-COMP:11369"/>
        <dbReference type="Rhea" id="RHEA-COMP:11370"/>
        <dbReference type="ChEBI" id="CHEBI:15378"/>
        <dbReference type="ChEBI" id="CHEBI:57856"/>
        <dbReference type="ChEBI" id="CHEBI:59789"/>
        <dbReference type="ChEBI" id="CHEBI:85452"/>
        <dbReference type="ChEBI" id="CHEBI:85454"/>
        <dbReference type="EC" id="2.1.1.37"/>
    </reaction>
</comment>
<evidence type="ECO:0000256" key="3">
    <source>
        <dbReference type="ARBA" id="ARBA00022679"/>
    </source>
</evidence>
<gene>
    <name evidence="9" type="ORF">SAMN05421643_1052</name>
</gene>
<evidence type="ECO:0000256" key="4">
    <source>
        <dbReference type="ARBA" id="ARBA00022691"/>
    </source>
</evidence>
<evidence type="ECO:0000256" key="5">
    <source>
        <dbReference type="ARBA" id="ARBA00022747"/>
    </source>
</evidence>
<reference evidence="10" key="1">
    <citation type="submission" date="2016-10" db="EMBL/GenBank/DDBJ databases">
        <authorList>
            <person name="Varghese N."/>
            <person name="Submissions S."/>
        </authorList>
    </citation>
    <scope>NUCLEOTIDE SEQUENCE [LARGE SCALE GENOMIC DNA]</scope>
    <source>
        <strain evidence="10">ANC 5109</strain>
    </source>
</reference>
<dbReference type="PANTHER" id="PTHR10629:SF52">
    <property type="entry name" value="DNA (CYTOSINE-5)-METHYLTRANSFERASE 1"/>
    <property type="match status" value="1"/>
</dbReference>
<dbReference type="SUPFAM" id="SSF53335">
    <property type="entry name" value="S-adenosyl-L-methionine-dependent methyltransferases"/>
    <property type="match status" value="1"/>
</dbReference>
<dbReference type="GO" id="GO:0003677">
    <property type="term" value="F:DNA binding"/>
    <property type="evidence" value="ECO:0007669"/>
    <property type="project" value="TreeGrafter"/>
</dbReference>
<dbReference type="PROSITE" id="PS51679">
    <property type="entry name" value="SAM_MT_C5"/>
    <property type="match status" value="1"/>
</dbReference>
<evidence type="ECO:0000256" key="6">
    <source>
        <dbReference type="ARBA" id="ARBA00047422"/>
    </source>
</evidence>
<keyword evidence="5" id="KW-0680">Restriction system</keyword>
<dbReference type="Proteomes" id="UP000199035">
    <property type="component" value="Unassembled WGS sequence"/>
</dbReference>
<evidence type="ECO:0000256" key="7">
    <source>
        <dbReference type="PROSITE-ProRule" id="PRU01016"/>
    </source>
</evidence>
<evidence type="ECO:0000256" key="2">
    <source>
        <dbReference type="ARBA" id="ARBA00022603"/>
    </source>
</evidence>
<evidence type="ECO:0000256" key="1">
    <source>
        <dbReference type="ARBA" id="ARBA00011975"/>
    </source>
</evidence>
<proteinExistence type="inferred from homology"/>
<dbReference type="RefSeq" id="WP_092688446.1">
    <property type="nucleotide sequence ID" value="NZ_FNPK01000005.1"/>
</dbReference>
<dbReference type="AlphaFoldDB" id="A0A1H3HUB7"/>
<dbReference type="STRING" id="595670.SAMN05421643_1052"/>
<dbReference type="Gene3D" id="3.90.120.10">
    <property type="entry name" value="DNA Methylase, subunit A, domain 2"/>
    <property type="match status" value="1"/>
</dbReference>
<evidence type="ECO:0000256" key="8">
    <source>
        <dbReference type="RuleBase" id="RU000416"/>
    </source>
</evidence>
<dbReference type="NCBIfam" id="TIGR00675">
    <property type="entry name" value="dcm"/>
    <property type="match status" value="1"/>
</dbReference>
<organism evidence="9 10">
    <name type="scientific">Acinetobacter kyonggiensis</name>
    <dbReference type="NCBI Taxonomy" id="595670"/>
    <lineage>
        <taxon>Bacteria</taxon>
        <taxon>Pseudomonadati</taxon>
        <taxon>Pseudomonadota</taxon>
        <taxon>Gammaproteobacteria</taxon>
        <taxon>Moraxellales</taxon>
        <taxon>Moraxellaceae</taxon>
        <taxon>Acinetobacter</taxon>
    </lineage>
</organism>
<dbReference type="GO" id="GO:0032259">
    <property type="term" value="P:methylation"/>
    <property type="evidence" value="ECO:0007669"/>
    <property type="project" value="UniProtKB-KW"/>
</dbReference>
<dbReference type="InterPro" id="IPR050390">
    <property type="entry name" value="C5-Methyltransferase"/>
</dbReference>
<keyword evidence="2 7" id="KW-0489">Methyltransferase</keyword>
<dbReference type="Gene3D" id="3.40.50.150">
    <property type="entry name" value="Vaccinia Virus protein VP39"/>
    <property type="match status" value="1"/>
</dbReference>
<dbReference type="Pfam" id="PF00145">
    <property type="entry name" value="DNA_methylase"/>
    <property type="match status" value="1"/>
</dbReference>
<dbReference type="GO" id="GO:0044027">
    <property type="term" value="P:negative regulation of gene expression via chromosomal CpG island methylation"/>
    <property type="evidence" value="ECO:0007669"/>
    <property type="project" value="TreeGrafter"/>
</dbReference>
<comment type="similarity">
    <text evidence="7 8">Belongs to the class I-like SAM-binding methyltransferase superfamily. C5-methyltransferase family.</text>
</comment>
<dbReference type="EC" id="2.1.1.37" evidence="1"/>
<sequence>MIKVIDLFAGPGGLGEGFTAFKTENGKLPFSIIASVEKEASAHRTLTLRSFYRKFKKNCVPNEYYQYIQGEITRETLFSLYPKESEAALEETLQEPKSLGTDNLEIHSTIKQRLGKEEEFRVVIGGPPCQAYSLAGRAKNMNDQKYNAKEDIRNFLYKEYLNILCIVNPQVFVMENVKGILSSSIDGEKLFPRIINDLQNPSKAIKNLDGANYKIYSLVKPALDPLNPYYKDTSDFVIKSEAYGIPQSRHRVILLGVREDIKKIPSTLIPTEPVNIEQVIGDLPRLRSGLSKNDDTTENWNEIISEFIKSMPKQLSQLKFNDVAQRVTGFKSKQLLNLTRGALVYKDGKLKKSKLPKTLHDWVLDPKLKSILNHETRGHIVEDLRRYLFCTAFAQEYSERENPNPKSHEFPDFLAPDHKNWKSGKFTDRFRVQAKGKYATTITCHISKDGHYFIHYDPLQCRSITVREAARIQTFPDNYFFEGNRTQQYVQVGNAVPSYLANQISKIVYELFT</sequence>
<dbReference type="EMBL" id="FNPK01000005">
    <property type="protein sequence ID" value="SDY18344.1"/>
    <property type="molecule type" value="Genomic_DNA"/>
</dbReference>
<dbReference type="GO" id="GO:0009307">
    <property type="term" value="P:DNA restriction-modification system"/>
    <property type="evidence" value="ECO:0007669"/>
    <property type="project" value="UniProtKB-KW"/>
</dbReference>
<accession>A0A1H3HUB7</accession>
<keyword evidence="10" id="KW-1185">Reference proteome</keyword>
<dbReference type="GO" id="GO:0003886">
    <property type="term" value="F:DNA (cytosine-5-)-methyltransferase activity"/>
    <property type="evidence" value="ECO:0007669"/>
    <property type="project" value="UniProtKB-EC"/>
</dbReference>
<feature type="active site" evidence="7">
    <location>
        <position position="129"/>
    </location>
</feature>
<dbReference type="InterPro" id="IPR001525">
    <property type="entry name" value="C5_MeTfrase"/>
</dbReference>